<dbReference type="AlphaFoldDB" id="A0A6G4WET2"/>
<dbReference type="InterPro" id="IPR011044">
    <property type="entry name" value="Quino_amine_DH_bsu"/>
</dbReference>
<comment type="caution">
    <text evidence="2">The sequence shown here is derived from an EMBL/GenBank/DDBJ whole genome shotgun (WGS) entry which is preliminary data.</text>
</comment>
<protein>
    <recommendedName>
        <fullName evidence="4">YncE family protein</fullName>
    </recommendedName>
</protein>
<evidence type="ECO:0000313" key="2">
    <source>
        <dbReference type="EMBL" id="NGO53261.1"/>
    </source>
</evidence>
<dbReference type="InterPro" id="IPR051200">
    <property type="entry name" value="Host-pathogen_enzymatic-act"/>
</dbReference>
<evidence type="ECO:0008006" key="4">
    <source>
        <dbReference type="Google" id="ProtNLM"/>
    </source>
</evidence>
<dbReference type="EMBL" id="JAAKZF010000029">
    <property type="protein sequence ID" value="NGO53261.1"/>
    <property type="molecule type" value="Genomic_DNA"/>
</dbReference>
<gene>
    <name evidence="2" type="ORF">G6N73_19160</name>
</gene>
<dbReference type="PANTHER" id="PTHR47197">
    <property type="entry name" value="PROTEIN NIRF"/>
    <property type="match status" value="1"/>
</dbReference>
<keyword evidence="1" id="KW-0732">Signal</keyword>
<reference evidence="2 3" key="1">
    <citation type="submission" date="2020-02" db="EMBL/GenBank/DDBJ databases">
        <title>Genome sequence of strain CCNWXJ40-4.</title>
        <authorList>
            <person name="Gao J."/>
            <person name="Sun J."/>
        </authorList>
    </citation>
    <scope>NUCLEOTIDE SEQUENCE [LARGE SCALE GENOMIC DNA]</scope>
    <source>
        <strain evidence="2 3">CCNWXJ 40-4</strain>
    </source>
</reference>
<dbReference type="InterPro" id="IPR015943">
    <property type="entry name" value="WD40/YVTN_repeat-like_dom_sf"/>
</dbReference>
<dbReference type="InterPro" id="IPR047697">
    <property type="entry name" value="AztD-like"/>
</dbReference>
<dbReference type="RefSeq" id="WP_165030459.1">
    <property type="nucleotide sequence ID" value="NZ_JAAKZF010000029.1"/>
</dbReference>
<dbReference type="Proteomes" id="UP001642900">
    <property type="component" value="Unassembled WGS sequence"/>
</dbReference>
<evidence type="ECO:0000256" key="1">
    <source>
        <dbReference type="SAM" id="SignalP"/>
    </source>
</evidence>
<organism evidence="2 3">
    <name type="scientific">Allomesorhizobium camelthorni</name>
    <dbReference type="NCBI Taxonomy" id="475069"/>
    <lineage>
        <taxon>Bacteria</taxon>
        <taxon>Pseudomonadati</taxon>
        <taxon>Pseudomonadota</taxon>
        <taxon>Alphaproteobacteria</taxon>
        <taxon>Hyphomicrobiales</taxon>
        <taxon>Phyllobacteriaceae</taxon>
        <taxon>Allomesorhizobium</taxon>
    </lineage>
</organism>
<evidence type="ECO:0000313" key="3">
    <source>
        <dbReference type="Proteomes" id="UP001642900"/>
    </source>
</evidence>
<dbReference type="Gene3D" id="2.130.10.10">
    <property type="entry name" value="YVTN repeat-like/Quinoprotein amine dehydrogenase"/>
    <property type="match status" value="2"/>
</dbReference>
<proteinExistence type="predicted"/>
<dbReference type="PANTHER" id="PTHR47197:SF3">
    <property type="entry name" value="DIHYDRO-HEME D1 DEHYDROGENASE"/>
    <property type="match status" value="1"/>
</dbReference>
<dbReference type="NCBIfam" id="NF038015">
    <property type="entry name" value="AztD"/>
    <property type="match status" value="1"/>
</dbReference>
<feature type="signal peptide" evidence="1">
    <location>
        <begin position="1"/>
        <end position="24"/>
    </location>
</feature>
<accession>A0A6G4WET2</accession>
<dbReference type="SUPFAM" id="SSF50969">
    <property type="entry name" value="YVTN repeat-like/Quinoprotein amine dehydrogenase"/>
    <property type="match status" value="1"/>
</dbReference>
<sequence length="399" mass="41743">MTRRLTAFSCAALAFGFTVLPALAEEKSAWRLFVSDHAAPVVRAIDAETGKVLANFATNGPATLHRSESGRTVFAVQGKSDMISVISSGLSMGDHGDHGDLKIEAPSLLEAAFPGAKPSHFVDHHGDIALFFDGEGVARTIAEKEVLAGSKTAREVKTAAPHHGVAVAFGSHVLVSEPNSEKPDELPVGIRVVDATGAPVGDVHSCPDLHGEASSGNILAIACAEGLLLVKAGDDTPSIELLPYGEGLPEGKSTTLVGGRGLQYFLGNYGPSAVVVIDPTAKDAFRLIELPARRVHFAVDPARPKFAYVFTEDGRLHRIDVLAGQIVGTLALTEPYSMDGHWSDPRPRIAVAGDSIIVSDPLKGLLHVVDAGSFTETGNIPVEGKPFNVVAIGGSGETH</sequence>
<keyword evidence="3" id="KW-1185">Reference proteome</keyword>
<feature type="chain" id="PRO_5026334096" description="YncE family protein" evidence="1">
    <location>
        <begin position="25"/>
        <end position="399"/>
    </location>
</feature>
<name>A0A6G4WET2_9HYPH</name>